<dbReference type="RefSeq" id="WP_184746739.1">
    <property type="nucleotide sequence ID" value="NZ_JACHGJ010000003.1"/>
</dbReference>
<proteinExistence type="predicted"/>
<dbReference type="EMBL" id="JACHGJ010000003">
    <property type="protein sequence ID" value="MBB6480480.1"/>
    <property type="molecule type" value="Genomic_DNA"/>
</dbReference>
<accession>A0A841RBU2</accession>
<evidence type="ECO:0000313" key="2">
    <source>
        <dbReference type="EMBL" id="MBB6480480.1"/>
    </source>
</evidence>
<dbReference type="AlphaFoldDB" id="A0A841RBU2"/>
<feature type="transmembrane region" description="Helical" evidence="1">
    <location>
        <begin position="6"/>
        <end position="27"/>
    </location>
</feature>
<evidence type="ECO:0000256" key="1">
    <source>
        <dbReference type="SAM" id="Phobius"/>
    </source>
</evidence>
<evidence type="ECO:0000313" key="3">
    <source>
        <dbReference type="Proteomes" id="UP000587760"/>
    </source>
</evidence>
<protein>
    <submittedName>
        <fullName evidence="2">Uncharacterized protein</fullName>
    </submittedName>
</protein>
<feature type="transmembrane region" description="Helical" evidence="1">
    <location>
        <begin position="78"/>
        <end position="98"/>
    </location>
</feature>
<organism evidence="2 3">
    <name type="scientific">Spirochaeta isovalerica</name>
    <dbReference type="NCBI Taxonomy" id="150"/>
    <lineage>
        <taxon>Bacteria</taxon>
        <taxon>Pseudomonadati</taxon>
        <taxon>Spirochaetota</taxon>
        <taxon>Spirochaetia</taxon>
        <taxon>Spirochaetales</taxon>
        <taxon>Spirochaetaceae</taxon>
        <taxon>Spirochaeta</taxon>
    </lineage>
</organism>
<keyword evidence="1" id="KW-0812">Transmembrane</keyword>
<comment type="caution">
    <text evidence="2">The sequence shown here is derived from an EMBL/GenBank/DDBJ whole genome shotgun (WGS) entry which is preliminary data.</text>
</comment>
<gene>
    <name evidence="2" type="ORF">HNR50_002143</name>
</gene>
<keyword evidence="3" id="KW-1185">Reference proteome</keyword>
<reference evidence="2 3" key="1">
    <citation type="submission" date="2020-08" db="EMBL/GenBank/DDBJ databases">
        <title>Genomic Encyclopedia of Type Strains, Phase IV (KMG-IV): sequencing the most valuable type-strain genomes for metagenomic binning, comparative biology and taxonomic classification.</title>
        <authorList>
            <person name="Goeker M."/>
        </authorList>
    </citation>
    <scope>NUCLEOTIDE SEQUENCE [LARGE SCALE GENOMIC DNA]</scope>
    <source>
        <strain evidence="2 3">DSM 2461</strain>
    </source>
</reference>
<keyword evidence="1" id="KW-1133">Transmembrane helix</keyword>
<feature type="transmembrane region" description="Helical" evidence="1">
    <location>
        <begin position="39"/>
        <end position="58"/>
    </location>
</feature>
<name>A0A841RBU2_9SPIO</name>
<dbReference type="Proteomes" id="UP000587760">
    <property type="component" value="Unassembled WGS sequence"/>
</dbReference>
<keyword evidence="1" id="KW-0472">Membrane</keyword>
<sequence>MRYNLFISALIVIMSTAFTLLYGDVPVTASLFFDQISSFFIYLALPCFYGAVFFFHLFNRSEWVFFLNLGYSRKRLIFSSQMVYASISISALIVLNLLRGSLL</sequence>